<dbReference type="OrthoDB" id="4200957at2759"/>
<evidence type="ECO:0000313" key="1">
    <source>
        <dbReference type="EMBL" id="KAF7509122.1"/>
    </source>
</evidence>
<evidence type="ECO:0008006" key="3">
    <source>
        <dbReference type="Google" id="ProtNLM"/>
    </source>
</evidence>
<evidence type="ECO:0000313" key="2">
    <source>
        <dbReference type="Proteomes" id="UP000606974"/>
    </source>
</evidence>
<dbReference type="AlphaFoldDB" id="A0A8H7ALG2"/>
<dbReference type="SUPFAM" id="SSF81383">
    <property type="entry name" value="F-box domain"/>
    <property type="match status" value="1"/>
</dbReference>
<organism evidence="1 2">
    <name type="scientific">Endocarpon pusillum</name>
    <dbReference type="NCBI Taxonomy" id="364733"/>
    <lineage>
        <taxon>Eukaryota</taxon>
        <taxon>Fungi</taxon>
        <taxon>Dikarya</taxon>
        <taxon>Ascomycota</taxon>
        <taxon>Pezizomycotina</taxon>
        <taxon>Eurotiomycetes</taxon>
        <taxon>Chaetothyriomycetidae</taxon>
        <taxon>Verrucariales</taxon>
        <taxon>Verrucariaceae</taxon>
        <taxon>Endocarpon</taxon>
    </lineage>
</organism>
<dbReference type="EMBL" id="JAACFV010000045">
    <property type="protein sequence ID" value="KAF7509122.1"/>
    <property type="molecule type" value="Genomic_DNA"/>
</dbReference>
<proteinExistence type="predicted"/>
<name>A0A8H7ALG2_9EURO</name>
<gene>
    <name evidence="1" type="ORF">GJ744_008349</name>
</gene>
<sequence>MSRYSFLGILKAIVYNPRQMGTPQVQYLLFFHIDQLRLCRTQELAHPRTSLLLQTLQAIFCPLLDYLTVRGRRKMAPASPLARLPPELKQEILSALPDVWSLRSMALTCSSFYSAFINAERLITTRVLKNHVDADLIPDATAALRSSQLKPRTWREICDFASEHLFSRASPPASWTTLDALAVSNLHSCVEYWSEKFVKEMFNTASTFAYIDAPPAGPLSQNEKNRIQRALYRFEVYQNLCRDCDVGENRGLFICTFSNCENEQLASVHDYLFRAICPAYNDLFERTGNAFTAVDLVEYGDDFDADPIQRLLSRGLTHLRQIVDLDFGEAQHRALDSLRSPARNPLYAALKDANAADDGVYLSEYNQEEQNRLARKTLPLIQDPDRGPLDAWAWAHQRQSRSDFVYSDSQIALRARGYCMWDCARLEQWHIFQKAWEAPNYPYQGDEQMSRKAEMEMWCEKHPQY</sequence>
<reference evidence="1" key="1">
    <citation type="submission" date="2020-02" db="EMBL/GenBank/DDBJ databases">
        <authorList>
            <person name="Palmer J.M."/>
        </authorList>
    </citation>
    <scope>NUCLEOTIDE SEQUENCE</scope>
    <source>
        <strain evidence="1">EPUS1.4</strain>
        <tissue evidence="1">Thallus</tissue>
    </source>
</reference>
<dbReference type="InterPro" id="IPR036047">
    <property type="entry name" value="F-box-like_dom_sf"/>
</dbReference>
<accession>A0A8H7ALG2</accession>
<comment type="caution">
    <text evidence="1">The sequence shown here is derived from an EMBL/GenBank/DDBJ whole genome shotgun (WGS) entry which is preliminary data.</text>
</comment>
<dbReference type="Proteomes" id="UP000606974">
    <property type="component" value="Unassembled WGS sequence"/>
</dbReference>
<keyword evidence="2" id="KW-1185">Reference proteome</keyword>
<protein>
    <recommendedName>
        <fullName evidence="3">F-box domain-containing protein</fullName>
    </recommendedName>
</protein>